<accession>A0A158L0V5</accession>
<organism evidence="1 2">
    <name type="scientific">Caballeronia arvi</name>
    <dbReference type="NCBI Taxonomy" id="1777135"/>
    <lineage>
        <taxon>Bacteria</taxon>
        <taxon>Pseudomonadati</taxon>
        <taxon>Pseudomonadota</taxon>
        <taxon>Betaproteobacteria</taxon>
        <taxon>Burkholderiales</taxon>
        <taxon>Burkholderiaceae</taxon>
        <taxon>Caballeronia</taxon>
    </lineage>
</organism>
<protein>
    <submittedName>
        <fullName evidence="1">Uncharacterized protein</fullName>
    </submittedName>
</protein>
<keyword evidence="2" id="KW-1185">Reference proteome</keyword>
<proteinExistence type="predicted"/>
<dbReference type="EMBL" id="FCOM02000070">
    <property type="protein sequence ID" value="SAL86281.1"/>
    <property type="molecule type" value="Genomic_DNA"/>
</dbReference>
<sequence>MLAEFTGYRDKPLAIKLATWQRITHRLIGTCQGVCSDLPIALGEVRRFNIDARLRKPE</sequence>
<comment type="caution">
    <text evidence="1">The sequence shown here is derived from an EMBL/GenBank/DDBJ whole genome shotgun (WGS) entry which is preliminary data.</text>
</comment>
<reference evidence="1" key="1">
    <citation type="submission" date="2016-01" db="EMBL/GenBank/DDBJ databases">
        <authorList>
            <person name="Peeters C."/>
        </authorList>
    </citation>
    <scope>NUCLEOTIDE SEQUENCE [LARGE SCALE GENOMIC DNA]</scope>
    <source>
        <strain evidence="1">LMG 29317</strain>
    </source>
</reference>
<gene>
    <name evidence="1" type="ORF">AWB74_07638</name>
</gene>
<name>A0A158L0V5_9BURK</name>
<evidence type="ECO:0000313" key="2">
    <source>
        <dbReference type="Proteomes" id="UP000055019"/>
    </source>
</evidence>
<evidence type="ECO:0000313" key="1">
    <source>
        <dbReference type="EMBL" id="SAL86281.1"/>
    </source>
</evidence>
<dbReference type="AlphaFoldDB" id="A0A158L0V5"/>
<dbReference type="Proteomes" id="UP000055019">
    <property type="component" value="Unassembled WGS sequence"/>
</dbReference>